<dbReference type="AlphaFoldDB" id="A0A9N8Q0C4"/>
<feature type="region of interest" description="Disordered" evidence="1">
    <location>
        <begin position="1"/>
        <end position="93"/>
    </location>
</feature>
<proteinExistence type="predicted"/>
<evidence type="ECO:0000256" key="1">
    <source>
        <dbReference type="SAM" id="MobiDB-lite"/>
    </source>
</evidence>
<reference evidence="2" key="1">
    <citation type="submission" date="2021-12" db="EMBL/GenBank/DDBJ databases">
        <authorList>
            <person name="King R."/>
        </authorList>
    </citation>
    <scope>NUCLEOTIDE SEQUENCE</scope>
</reference>
<gene>
    <name evidence="2" type="ORF">CINC_LOCUS6914</name>
</gene>
<dbReference type="EMBL" id="LR824024">
    <property type="protein sequence ID" value="CAD0204607.1"/>
    <property type="molecule type" value="Genomic_DNA"/>
</dbReference>
<protein>
    <submittedName>
        <fullName evidence="2">Uncharacterized protein</fullName>
    </submittedName>
</protein>
<evidence type="ECO:0000313" key="3">
    <source>
        <dbReference type="Proteomes" id="UP001154114"/>
    </source>
</evidence>
<organism evidence="2 3">
    <name type="scientific">Chrysodeixis includens</name>
    <name type="common">Soybean looper</name>
    <name type="synonym">Pseudoplusia includens</name>
    <dbReference type="NCBI Taxonomy" id="689277"/>
    <lineage>
        <taxon>Eukaryota</taxon>
        <taxon>Metazoa</taxon>
        <taxon>Ecdysozoa</taxon>
        <taxon>Arthropoda</taxon>
        <taxon>Hexapoda</taxon>
        <taxon>Insecta</taxon>
        <taxon>Pterygota</taxon>
        <taxon>Neoptera</taxon>
        <taxon>Endopterygota</taxon>
        <taxon>Lepidoptera</taxon>
        <taxon>Glossata</taxon>
        <taxon>Ditrysia</taxon>
        <taxon>Noctuoidea</taxon>
        <taxon>Noctuidae</taxon>
        <taxon>Plusiinae</taxon>
        <taxon>Chrysodeixis</taxon>
    </lineage>
</organism>
<accession>A0A9N8Q0C4</accession>
<name>A0A9N8Q0C4_CHRIL</name>
<evidence type="ECO:0000313" key="2">
    <source>
        <dbReference type="EMBL" id="CAD0204607.1"/>
    </source>
</evidence>
<feature type="compositionally biased region" description="Low complexity" evidence="1">
    <location>
        <begin position="54"/>
        <end position="65"/>
    </location>
</feature>
<sequence length="238" mass="25133">MSTEYIPVGSCDGAERGAHSGVAERVSGRARRGRVRLWRGRAPHLGGDARAVGRRQQLGGQRAPRQPQPRQPRGPRCRTSAAPAADTAQPRHAPHACSPATTCCNRCHASSFTSLSSSFFSCSSTTASSSSTFPSGLSSSLSLLPRLLGLLSSDWDTLRFFTDAVRYSKSESDRSLDESVCLSGLTLGSSLMACRSSAASSSVTPCNAPASQLPPPYCGHDRFRQIFCFGASSSSVSS</sequence>
<feature type="compositionally biased region" description="Basic residues" evidence="1">
    <location>
        <begin position="28"/>
        <end position="42"/>
    </location>
</feature>
<dbReference type="Proteomes" id="UP001154114">
    <property type="component" value="Chromosome 21"/>
</dbReference>
<keyword evidence="3" id="KW-1185">Reference proteome</keyword>